<feature type="compositionally biased region" description="Basic residues" evidence="1">
    <location>
        <begin position="152"/>
        <end position="168"/>
    </location>
</feature>
<feature type="compositionally biased region" description="Basic and acidic residues" evidence="1">
    <location>
        <begin position="270"/>
        <end position="280"/>
    </location>
</feature>
<feature type="compositionally biased region" description="Acidic residues" evidence="1">
    <location>
        <begin position="137"/>
        <end position="146"/>
    </location>
</feature>
<dbReference type="Proteomes" id="UP000053477">
    <property type="component" value="Unassembled WGS sequence"/>
</dbReference>
<proteinExistence type="predicted"/>
<feature type="compositionally biased region" description="Basic and acidic residues" evidence="1">
    <location>
        <begin position="580"/>
        <end position="598"/>
    </location>
</feature>
<feature type="region of interest" description="Disordered" evidence="1">
    <location>
        <begin position="403"/>
        <end position="483"/>
    </location>
</feature>
<dbReference type="InterPro" id="IPR045341">
    <property type="entry name" value="DUF6532"/>
</dbReference>
<dbReference type="EMBL" id="KQ086598">
    <property type="protein sequence ID" value="KLO04314.1"/>
    <property type="molecule type" value="Genomic_DNA"/>
</dbReference>
<dbReference type="InParanoid" id="A0A0H2QY55"/>
<feature type="compositionally biased region" description="Low complexity" evidence="1">
    <location>
        <begin position="681"/>
        <end position="691"/>
    </location>
</feature>
<gene>
    <name evidence="3" type="ORF">SCHPADRAFT_947798</name>
</gene>
<feature type="compositionally biased region" description="Low complexity" evidence="1">
    <location>
        <begin position="406"/>
        <end position="419"/>
    </location>
</feature>
<keyword evidence="4" id="KW-1185">Reference proteome</keyword>
<feature type="compositionally biased region" description="Basic and acidic residues" evidence="1">
    <location>
        <begin position="351"/>
        <end position="373"/>
    </location>
</feature>
<evidence type="ECO:0000313" key="3">
    <source>
        <dbReference type="EMBL" id="KLO04314.1"/>
    </source>
</evidence>
<feature type="compositionally biased region" description="Basic and acidic residues" evidence="1">
    <location>
        <begin position="309"/>
        <end position="329"/>
    </location>
</feature>
<feature type="compositionally biased region" description="Basic residues" evidence="1">
    <location>
        <begin position="109"/>
        <end position="125"/>
    </location>
</feature>
<feature type="compositionally biased region" description="Acidic residues" evidence="1">
    <location>
        <begin position="242"/>
        <end position="269"/>
    </location>
</feature>
<feature type="compositionally biased region" description="Basic and acidic residues" evidence="1">
    <location>
        <begin position="531"/>
        <end position="548"/>
    </location>
</feature>
<dbReference type="AlphaFoldDB" id="A0A0H2QY55"/>
<feature type="region of interest" description="Disordered" evidence="1">
    <location>
        <begin position="496"/>
        <end position="691"/>
    </location>
</feature>
<feature type="compositionally biased region" description="Basic residues" evidence="1">
    <location>
        <begin position="599"/>
        <end position="611"/>
    </location>
</feature>
<feature type="compositionally biased region" description="Basic and acidic residues" evidence="1">
    <location>
        <begin position="500"/>
        <end position="523"/>
    </location>
</feature>
<feature type="compositionally biased region" description="Polar residues" evidence="1">
    <location>
        <begin position="330"/>
        <end position="348"/>
    </location>
</feature>
<dbReference type="Pfam" id="PF20149">
    <property type="entry name" value="DUF6532"/>
    <property type="match status" value="1"/>
</dbReference>
<feature type="region of interest" description="Disordered" evidence="1">
    <location>
        <begin position="80"/>
        <end position="383"/>
    </location>
</feature>
<feature type="compositionally biased region" description="Polar residues" evidence="1">
    <location>
        <begin position="619"/>
        <end position="633"/>
    </location>
</feature>
<organism evidence="3 4">
    <name type="scientific">Schizopora paradoxa</name>
    <dbReference type="NCBI Taxonomy" id="27342"/>
    <lineage>
        <taxon>Eukaryota</taxon>
        <taxon>Fungi</taxon>
        <taxon>Dikarya</taxon>
        <taxon>Basidiomycota</taxon>
        <taxon>Agaricomycotina</taxon>
        <taxon>Agaricomycetes</taxon>
        <taxon>Hymenochaetales</taxon>
        <taxon>Schizoporaceae</taxon>
        <taxon>Schizopora</taxon>
    </lineage>
</organism>
<feature type="compositionally biased region" description="Basic and acidic residues" evidence="1">
    <location>
        <begin position="98"/>
        <end position="107"/>
    </location>
</feature>
<protein>
    <recommendedName>
        <fullName evidence="2">DUF6532 domain-containing protein</fullName>
    </recommendedName>
</protein>
<feature type="compositionally biased region" description="Polar residues" evidence="1">
    <location>
        <begin position="660"/>
        <end position="671"/>
    </location>
</feature>
<evidence type="ECO:0000259" key="2">
    <source>
        <dbReference type="Pfam" id="PF20149"/>
    </source>
</evidence>
<sequence>MSEANGDVPAVVQRPGLQTRKANATKHPGRAVTDLTIHRRSHSEVVAARKAAEDARVAEAAEQLKKIKLVASIRFELEKEMAQEKARRSSRLQGVTVPEKRSDEQAAGKKSKARKPPTKTAKKSTKTVEAEERNVVDEPEEEVAEIETERGGKKRTKATKASASKKGRTSLPDAIPSSPLSEIAELSDEMKSKEKGKEKGVKKSSGAGAAKKKGGKQKISEPEPNPFADELEDSQMPRLPENDAENGDSEDGVGTDNEESEITPMDVDDTSDHQDDERNESPGVKRPKSRKKNKHQAVESIQEQVALLRQREKAKIDSESVKNTSRRESLASSSGMKNAKSTGGSTSVALKGERAQGKSDVAKLDNTAHERKLPVPSTRSEPRDIQNWLRSVIPSRLNNEEVNAAGSTVGSTVTHSSITPSDSVSQVDGPRSRAPLNYSGATPARPSNKDRIRAIGHSVRTPRSDESLEPRTPLYTRGSPAYAQPRGVALDVVVDGEEQMADKQGSDDETRTGKEHEQRGRTHEKSKHVSRGADGEGPTEQRGREPRRGARPAEGNKLGPRKDQPVQVLDSDDSMMEGTARGRNDQTSKKVGDKDRARQQKTRKQGRAPKKNKPDQGDGDSTVQHSKGPSTQAKGRLDSDVDDSDSGAREQKARKRRNQASKTHQSRSNTGDAEADSNFHSSLGTSSSGSTTKVDIIIQSPEKESPVVNLNRETKFMKVEILNDDGEGEPKLLEVKQEHRARSTSLSRSKSNLPCGIADEKRWSNVFIPTFMSHIGTLADPWHPLPHDVLRVLQAIWDVVYHDKPYRIQSVSDIVCTIARQRVCEWRNKFLNHAQTLFAAFLKTKDWTTRDDREHIREYVSEMLGAGYPFIMKSPDAETGKGPFQSEFVAAVLSCHLHFVRDAAQVKNIPLTATHSPVGALTLASLACLRVLEAHSTGVAKYTGRFSGDALGSETTYFSKSILQLGAKTWVKIRAEGARFVPSGSRRSSAAEVVVRAPVEQRPLIQDDEDSD</sequence>
<feature type="compositionally biased region" description="Basic and acidic residues" evidence="1">
    <location>
        <begin position="188"/>
        <end position="201"/>
    </location>
</feature>
<feature type="region of interest" description="Disordered" evidence="1">
    <location>
        <begin position="1"/>
        <end position="31"/>
    </location>
</feature>
<accession>A0A0H2QY55</accession>
<dbReference type="OrthoDB" id="2755811at2759"/>
<evidence type="ECO:0000313" key="4">
    <source>
        <dbReference type="Proteomes" id="UP000053477"/>
    </source>
</evidence>
<feature type="domain" description="DUF6532" evidence="2">
    <location>
        <begin position="774"/>
        <end position="950"/>
    </location>
</feature>
<evidence type="ECO:0000256" key="1">
    <source>
        <dbReference type="SAM" id="MobiDB-lite"/>
    </source>
</evidence>
<name>A0A0H2QY55_9AGAM</name>
<reference evidence="3 4" key="1">
    <citation type="submission" date="2015-04" db="EMBL/GenBank/DDBJ databases">
        <title>Complete genome sequence of Schizopora paradoxa KUC8140, a cosmopolitan wood degrader in East Asia.</title>
        <authorList>
            <consortium name="DOE Joint Genome Institute"/>
            <person name="Min B."/>
            <person name="Park H."/>
            <person name="Jang Y."/>
            <person name="Kim J.-J."/>
            <person name="Kim K.H."/>
            <person name="Pangilinan J."/>
            <person name="Lipzen A."/>
            <person name="Riley R."/>
            <person name="Grigoriev I.V."/>
            <person name="Spatafora J.W."/>
            <person name="Choi I.-G."/>
        </authorList>
    </citation>
    <scope>NUCLEOTIDE SEQUENCE [LARGE SCALE GENOMIC DNA]</scope>
    <source>
        <strain evidence="3 4">KUC8140</strain>
    </source>
</reference>
<feature type="compositionally biased region" description="Basic residues" evidence="1">
    <location>
        <begin position="285"/>
        <end position="295"/>
    </location>
</feature>
<feature type="compositionally biased region" description="Basic and acidic residues" evidence="1">
    <location>
        <begin position="126"/>
        <end position="136"/>
    </location>
</feature>